<evidence type="ECO:0000313" key="1">
    <source>
        <dbReference type="EMBL" id="GAA3968323.1"/>
    </source>
</evidence>
<protein>
    <submittedName>
        <fullName evidence="1">Uncharacterized protein</fullName>
    </submittedName>
</protein>
<name>A0ABP7PN63_9SPHI</name>
<proteinExistence type="predicted"/>
<keyword evidence="2" id="KW-1185">Reference proteome</keyword>
<gene>
    <name evidence="1" type="ORF">GCM10022246_21330</name>
</gene>
<dbReference type="Proteomes" id="UP001501081">
    <property type="component" value="Unassembled WGS sequence"/>
</dbReference>
<dbReference type="EMBL" id="BAABAK010000010">
    <property type="protein sequence ID" value="GAA3968323.1"/>
    <property type="molecule type" value="Genomic_DNA"/>
</dbReference>
<accession>A0ABP7PN63</accession>
<reference evidence="2" key="1">
    <citation type="journal article" date="2019" name="Int. J. Syst. Evol. Microbiol.">
        <title>The Global Catalogue of Microorganisms (GCM) 10K type strain sequencing project: providing services to taxonomists for standard genome sequencing and annotation.</title>
        <authorList>
            <consortium name="The Broad Institute Genomics Platform"/>
            <consortium name="The Broad Institute Genome Sequencing Center for Infectious Disease"/>
            <person name="Wu L."/>
            <person name="Ma J."/>
        </authorList>
    </citation>
    <scope>NUCLEOTIDE SEQUENCE [LARGE SCALE GENOMIC DNA]</scope>
    <source>
        <strain evidence="2">JCM 17338</strain>
    </source>
</reference>
<sequence length="53" mass="5892">MLIALATVFLKITHTQHEKNNFNLIIGVGLKPGQCAREENGKGNIWNGLLLVY</sequence>
<evidence type="ECO:0000313" key="2">
    <source>
        <dbReference type="Proteomes" id="UP001501081"/>
    </source>
</evidence>
<organism evidence="1 2">
    <name type="scientific">Pedobacter ginsengiterrae</name>
    <dbReference type="NCBI Taxonomy" id="871696"/>
    <lineage>
        <taxon>Bacteria</taxon>
        <taxon>Pseudomonadati</taxon>
        <taxon>Bacteroidota</taxon>
        <taxon>Sphingobacteriia</taxon>
        <taxon>Sphingobacteriales</taxon>
        <taxon>Sphingobacteriaceae</taxon>
        <taxon>Pedobacter</taxon>
    </lineage>
</organism>
<comment type="caution">
    <text evidence="1">The sequence shown here is derived from an EMBL/GenBank/DDBJ whole genome shotgun (WGS) entry which is preliminary data.</text>
</comment>